<comment type="caution">
    <text evidence="1">The sequence shown here is derived from an EMBL/GenBank/DDBJ whole genome shotgun (WGS) entry which is preliminary data.</text>
</comment>
<reference evidence="1 2" key="1">
    <citation type="submission" date="2023-02" db="EMBL/GenBank/DDBJ databases">
        <title>LHISI_Scaffold_Assembly.</title>
        <authorList>
            <person name="Stuart O.P."/>
            <person name="Cleave R."/>
            <person name="Magrath M.J.L."/>
            <person name="Mikheyev A.S."/>
        </authorList>
    </citation>
    <scope>NUCLEOTIDE SEQUENCE [LARGE SCALE GENOMIC DNA]</scope>
    <source>
        <strain evidence="1">Daus_M_001</strain>
        <tissue evidence="1">Leg muscle</tissue>
    </source>
</reference>
<dbReference type="Proteomes" id="UP001159363">
    <property type="component" value="Chromosome 2"/>
</dbReference>
<evidence type="ECO:0000313" key="2">
    <source>
        <dbReference type="Proteomes" id="UP001159363"/>
    </source>
</evidence>
<evidence type="ECO:0000313" key="1">
    <source>
        <dbReference type="EMBL" id="KAJ8891718.1"/>
    </source>
</evidence>
<accession>A0ABQ9I4Y5</accession>
<proteinExistence type="predicted"/>
<gene>
    <name evidence="1" type="ORF">PR048_004247</name>
</gene>
<protein>
    <submittedName>
        <fullName evidence="1">Uncharacterized protein</fullName>
    </submittedName>
</protein>
<sequence>MLNLRTPVNIHSTLALQMDVIPSHLRNGISCAPFLAMRAFRQLAADEGARHPTDTKVVLQELIKICYNVRVSNCKNGQLIGKHCWRHFLKIILKACLTFEEN</sequence>
<name>A0ABQ9I4Y5_9NEOP</name>
<dbReference type="EMBL" id="JARBHB010000002">
    <property type="protein sequence ID" value="KAJ8891718.1"/>
    <property type="molecule type" value="Genomic_DNA"/>
</dbReference>
<organism evidence="1 2">
    <name type="scientific">Dryococelus australis</name>
    <dbReference type="NCBI Taxonomy" id="614101"/>
    <lineage>
        <taxon>Eukaryota</taxon>
        <taxon>Metazoa</taxon>
        <taxon>Ecdysozoa</taxon>
        <taxon>Arthropoda</taxon>
        <taxon>Hexapoda</taxon>
        <taxon>Insecta</taxon>
        <taxon>Pterygota</taxon>
        <taxon>Neoptera</taxon>
        <taxon>Polyneoptera</taxon>
        <taxon>Phasmatodea</taxon>
        <taxon>Verophasmatodea</taxon>
        <taxon>Anareolatae</taxon>
        <taxon>Phasmatidae</taxon>
        <taxon>Eurycanthinae</taxon>
        <taxon>Dryococelus</taxon>
    </lineage>
</organism>
<keyword evidence="2" id="KW-1185">Reference proteome</keyword>